<evidence type="ECO:0008006" key="4">
    <source>
        <dbReference type="Google" id="ProtNLM"/>
    </source>
</evidence>
<proteinExistence type="predicted"/>
<dbReference type="PATRIC" id="fig|66969.6.peg.3536"/>
<evidence type="ECO:0000313" key="2">
    <source>
        <dbReference type="EMBL" id="KTD75203.1"/>
    </source>
</evidence>
<sequence>MNKIKALAMMLIFSSINTYAQEEISMKQYNQINEATMIKMKSKLPDSTEFEIFLVAGGKLVKQTEPDTKIWFALKGCDNELTIFDAFYDNAGRNAHFAGKVAEALKNNSDKLVLGGWEKGVLKNIANSKILSSKLPKEPVTVGVANYIEFTAKQGKADELAALLSNAAELVNKTEPKTAYWIALQLNDNTFAIFDAFSDEEGQKAHFTGKVAMTLKDQAESLLQDGWEKGVLSHVQNFKVITNV</sequence>
<name>A0A0W1A2G3_9GAMM</name>
<reference evidence="2 3" key="1">
    <citation type="submission" date="2015-11" db="EMBL/GenBank/DDBJ databases">
        <title>Genomic analysis of 38 Legionella species identifies large and diverse effector repertoires.</title>
        <authorList>
            <person name="Burstein D."/>
            <person name="Amaro F."/>
            <person name="Zusman T."/>
            <person name="Lifshitz Z."/>
            <person name="Cohen O."/>
            <person name="Gilbert J.A."/>
            <person name="Pupko T."/>
            <person name="Shuman H.A."/>
            <person name="Segal G."/>
        </authorList>
    </citation>
    <scope>NUCLEOTIDE SEQUENCE [LARGE SCALE GENOMIC DNA]</scope>
    <source>
        <strain evidence="2 3">ATCC 51914</strain>
    </source>
</reference>
<dbReference type="OrthoDB" id="9804891at2"/>
<dbReference type="Gene3D" id="3.30.70.100">
    <property type="match status" value="2"/>
</dbReference>
<protein>
    <recommendedName>
        <fullName evidence="4">Antibiotic biosynthesis monooxygenase</fullName>
    </recommendedName>
</protein>
<dbReference type="EMBL" id="LNZB01000060">
    <property type="protein sequence ID" value="KTD75203.1"/>
    <property type="molecule type" value="Genomic_DNA"/>
</dbReference>
<dbReference type="SUPFAM" id="SSF54909">
    <property type="entry name" value="Dimeric alpha+beta barrel"/>
    <property type="match status" value="2"/>
</dbReference>
<dbReference type="InterPro" id="IPR011008">
    <property type="entry name" value="Dimeric_a/b-barrel"/>
</dbReference>
<keyword evidence="1" id="KW-0732">Signal</keyword>
<evidence type="ECO:0000256" key="1">
    <source>
        <dbReference type="SAM" id="SignalP"/>
    </source>
</evidence>
<comment type="caution">
    <text evidence="2">The sequence shown here is derived from an EMBL/GenBank/DDBJ whole genome shotgun (WGS) entry which is preliminary data.</text>
</comment>
<feature type="signal peptide" evidence="1">
    <location>
        <begin position="1"/>
        <end position="20"/>
    </location>
</feature>
<evidence type="ECO:0000313" key="3">
    <source>
        <dbReference type="Proteomes" id="UP000054729"/>
    </source>
</evidence>
<dbReference type="RefSeq" id="WP_058481819.1">
    <property type="nucleotide sequence ID" value="NZ_CAAAIQ010000038.1"/>
</dbReference>
<dbReference type="AlphaFoldDB" id="A0A0W1A2G3"/>
<keyword evidence="3" id="KW-1185">Reference proteome</keyword>
<gene>
    <name evidence="2" type="ORF">Lwal_3244</name>
</gene>
<dbReference type="STRING" id="66969.Lwal_3244"/>
<accession>A0A0W1A2G3</accession>
<organism evidence="2 3">
    <name type="scientific">Legionella waltersii</name>
    <dbReference type="NCBI Taxonomy" id="66969"/>
    <lineage>
        <taxon>Bacteria</taxon>
        <taxon>Pseudomonadati</taxon>
        <taxon>Pseudomonadota</taxon>
        <taxon>Gammaproteobacteria</taxon>
        <taxon>Legionellales</taxon>
        <taxon>Legionellaceae</taxon>
        <taxon>Legionella</taxon>
    </lineage>
</organism>
<feature type="chain" id="PRO_5006919312" description="Antibiotic biosynthesis monooxygenase" evidence="1">
    <location>
        <begin position="21"/>
        <end position="244"/>
    </location>
</feature>
<dbReference type="Proteomes" id="UP000054729">
    <property type="component" value="Unassembled WGS sequence"/>
</dbReference>